<evidence type="ECO:0000313" key="2">
    <source>
        <dbReference type="EMBL" id="GGN29013.1"/>
    </source>
</evidence>
<name>A0ABQ2IW55_9DEIO</name>
<evidence type="ECO:0000313" key="3">
    <source>
        <dbReference type="Proteomes" id="UP000645517"/>
    </source>
</evidence>
<proteinExistence type="predicted"/>
<dbReference type="Proteomes" id="UP000645517">
    <property type="component" value="Unassembled WGS sequence"/>
</dbReference>
<accession>A0ABQ2IW55</accession>
<dbReference type="Pfam" id="PF12867">
    <property type="entry name" value="DinB_2"/>
    <property type="match status" value="1"/>
</dbReference>
<evidence type="ECO:0000259" key="1">
    <source>
        <dbReference type="Pfam" id="PF12867"/>
    </source>
</evidence>
<dbReference type="InterPro" id="IPR034660">
    <property type="entry name" value="DinB/YfiT-like"/>
</dbReference>
<organism evidence="2 3">
    <name type="scientific">Deinococcus daejeonensis</name>
    <dbReference type="NCBI Taxonomy" id="1007098"/>
    <lineage>
        <taxon>Bacteria</taxon>
        <taxon>Thermotogati</taxon>
        <taxon>Deinococcota</taxon>
        <taxon>Deinococci</taxon>
        <taxon>Deinococcales</taxon>
        <taxon>Deinococcaceae</taxon>
        <taxon>Deinococcus</taxon>
    </lineage>
</organism>
<protein>
    <submittedName>
        <fullName evidence="2">Metal-dependent hydrolase</fullName>
    </submittedName>
</protein>
<keyword evidence="3" id="KW-1185">Reference proteome</keyword>
<keyword evidence="2" id="KW-0378">Hydrolase</keyword>
<dbReference type="EMBL" id="BMOR01000001">
    <property type="protein sequence ID" value="GGN29013.1"/>
    <property type="molecule type" value="Genomic_DNA"/>
</dbReference>
<sequence>MTLIDRYPVGAAPLVTDCTPAQRRHGVTALRALPEELERAVNGLTEAQLDTPYRSDGWTLRQVVHHLADSHLNAYQRTKLTMTDIEPVVTPWDERAWATLPDSTLPIQASLSLLAALHERWATLFASMEDADWTRCFVHPQLTRQQAGPVAHWSRAFNADPAGRVKLDQLLALYVWHGQHHTAHILNLRRRRRW</sequence>
<gene>
    <name evidence="2" type="ORF">GCM10010842_03110</name>
</gene>
<dbReference type="NCBIfam" id="NF009807">
    <property type="entry name" value="PRK13291.1"/>
    <property type="match status" value="1"/>
</dbReference>
<reference evidence="3" key="1">
    <citation type="journal article" date="2019" name="Int. J. Syst. Evol. Microbiol.">
        <title>The Global Catalogue of Microorganisms (GCM) 10K type strain sequencing project: providing services to taxonomists for standard genome sequencing and annotation.</title>
        <authorList>
            <consortium name="The Broad Institute Genomics Platform"/>
            <consortium name="The Broad Institute Genome Sequencing Center for Infectious Disease"/>
            <person name="Wu L."/>
            <person name="Ma J."/>
        </authorList>
    </citation>
    <scope>NUCLEOTIDE SEQUENCE [LARGE SCALE GENOMIC DNA]</scope>
    <source>
        <strain evidence="3">JCM 16918</strain>
    </source>
</reference>
<feature type="domain" description="DinB-like" evidence="1">
    <location>
        <begin position="30"/>
        <end position="185"/>
    </location>
</feature>
<dbReference type="Gene3D" id="1.20.120.450">
    <property type="entry name" value="dinb family like domain"/>
    <property type="match status" value="1"/>
</dbReference>
<comment type="caution">
    <text evidence="2">The sequence shown here is derived from an EMBL/GenBank/DDBJ whole genome shotgun (WGS) entry which is preliminary data.</text>
</comment>
<dbReference type="InterPro" id="IPR024775">
    <property type="entry name" value="DinB-like"/>
</dbReference>
<dbReference type="GO" id="GO:0016787">
    <property type="term" value="F:hydrolase activity"/>
    <property type="evidence" value="ECO:0007669"/>
    <property type="project" value="UniProtKB-KW"/>
</dbReference>
<dbReference type="RefSeq" id="WP_189053403.1">
    <property type="nucleotide sequence ID" value="NZ_BMOR01000001.1"/>
</dbReference>
<dbReference type="SUPFAM" id="SSF109854">
    <property type="entry name" value="DinB/YfiT-like putative metalloenzymes"/>
    <property type="match status" value="2"/>
</dbReference>